<feature type="signal peptide" evidence="4">
    <location>
        <begin position="1"/>
        <end position="19"/>
    </location>
</feature>
<sequence length="203" mass="23002">MNRWFSVLLLIFSVLFVTGCNPERTVTLQPGGLEGKDTYVWSDNLQANFGDTDSLPVGERGSAENRECYTLIEFTGLSEYDGVEVLSANLELYCNNSNTAEASIFVSPITESWDEPTVRWYSQPQEDAESAVSVSWPENASWWSVDVTGIVTSWLDGTRDNFGFMIYCDTSETTVEDDWTSFYSSDYEDDEALWPKLTLEYKD</sequence>
<accession>A0A9D5KAT9</accession>
<evidence type="ECO:0000256" key="4">
    <source>
        <dbReference type="SAM" id="SignalP"/>
    </source>
</evidence>
<dbReference type="GO" id="GO:0005576">
    <property type="term" value="C:extracellular region"/>
    <property type="evidence" value="ECO:0007669"/>
    <property type="project" value="UniProtKB-SubCell"/>
</dbReference>
<evidence type="ECO:0000256" key="2">
    <source>
        <dbReference type="ARBA" id="ARBA00022525"/>
    </source>
</evidence>
<dbReference type="InterPro" id="IPR055372">
    <property type="entry name" value="CBM96"/>
</dbReference>
<proteinExistence type="predicted"/>
<name>A0A9D5KAT9_UNCW3</name>
<reference evidence="6" key="1">
    <citation type="submission" date="2019-11" db="EMBL/GenBank/DDBJ databases">
        <title>Microbial mats filling the niche in hypersaline microbial mats.</title>
        <authorList>
            <person name="Wong H.L."/>
            <person name="Macleod F.I."/>
            <person name="White R.A. III"/>
            <person name="Burns B.P."/>
        </authorList>
    </citation>
    <scope>NUCLEOTIDE SEQUENCE</scope>
    <source>
        <strain evidence="6">Bin_327</strain>
    </source>
</reference>
<gene>
    <name evidence="6" type="ORF">GF359_10735</name>
</gene>
<dbReference type="EMBL" id="WJKJ01000354">
    <property type="protein sequence ID" value="MBD3365677.1"/>
    <property type="molecule type" value="Genomic_DNA"/>
</dbReference>
<feature type="chain" id="PRO_5039345803" evidence="4">
    <location>
        <begin position="20"/>
        <end position="203"/>
    </location>
</feature>
<comment type="caution">
    <text evidence="6">The sequence shown here is derived from an EMBL/GenBank/DDBJ whole genome shotgun (WGS) entry which is preliminary data.</text>
</comment>
<keyword evidence="3 4" id="KW-0732">Signal</keyword>
<protein>
    <submittedName>
        <fullName evidence="6">DNRLRE domain-containing protein</fullName>
    </submittedName>
</protein>
<evidence type="ECO:0000256" key="3">
    <source>
        <dbReference type="ARBA" id="ARBA00022729"/>
    </source>
</evidence>
<dbReference type="NCBIfam" id="NF033679">
    <property type="entry name" value="DNRLRE_dom"/>
    <property type="match status" value="1"/>
</dbReference>
<dbReference type="PROSITE" id="PS51257">
    <property type="entry name" value="PROKAR_LIPOPROTEIN"/>
    <property type="match status" value="1"/>
</dbReference>
<evidence type="ECO:0000313" key="7">
    <source>
        <dbReference type="Proteomes" id="UP000630660"/>
    </source>
</evidence>
<organism evidence="6 7">
    <name type="scientific">candidate division WOR-3 bacterium</name>
    <dbReference type="NCBI Taxonomy" id="2052148"/>
    <lineage>
        <taxon>Bacteria</taxon>
        <taxon>Bacteria division WOR-3</taxon>
    </lineage>
</organism>
<keyword evidence="2" id="KW-0964">Secreted</keyword>
<feature type="domain" description="Carbohydrate-binding module family 96" evidence="5">
    <location>
        <begin position="36"/>
        <end position="186"/>
    </location>
</feature>
<evidence type="ECO:0000259" key="5">
    <source>
        <dbReference type="Pfam" id="PF24517"/>
    </source>
</evidence>
<comment type="subcellular location">
    <subcellularLocation>
        <location evidence="1">Secreted</location>
    </subcellularLocation>
</comment>
<dbReference type="Gene3D" id="2.60.120.970">
    <property type="match status" value="1"/>
</dbReference>
<evidence type="ECO:0000313" key="6">
    <source>
        <dbReference type="EMBL" id="MBD3365677.1"/>
    </source>
</evidence>
<dbReference type="AlphaFoldDB" id="A0A9D5KAT9"/>
<evidence type="ECO:0000256" key="1">
    <source>
        <dbReference type="ARBA" id="ARBA00004613"/>
    </source>
</evidence>
<dbReference type="Proteomes" id="UP000630660">
    <property type="component" value="Unassembled WGS sequence"/>
</dbReference>
<dbReference type="Pfam" id="PF24517">
    <property type="entry name" value="CBM96"/>
    <property type="match status" value="1"/>
</dbReference>